<evidence type="ECO:0000256" key="6">
    <source>
        <dbReference type="ARBA" id="ARBA00038105"/>
    </source>
</evidence>
<dbReference type="STRING" id="619304.SAMN05421760_105235"/>
<dbReference type="SUPFAM" id="SSF46565">
    <property type="entry name" value="Chaperone J-domain"/>
    <property type="match status" value="1"/>
</dbReference>
<feature type="transmembrane region" description="Helical" evidence="7">
    <location>
        <begin position="55"/>
        <end position="72"/>
    </location>
</feature>
<dbReference type="GO" id="GO:0016020">
    <property type="term" value="C:membrane"/>
    <property type="evidence" value="ECO:0007669"/>
    <property type="project" value="UniProtKB-SubCell"/>
</dbReference>
<evidence type="ECO:0000256" key="1">
    <source>
        <dbReference type="ARBA" id="ARBA00004167"/>
    </source>
</evidence>
<reference evidence="10" key="1">
    <citation type="submission" date="2017-01" db="EMBL/GenBank/DDBJ databases">
        <authorList>
            <person name="Varghese N."/>
            <person name="Submissions S."/>
        </authorList>
    </citation>
    <scope>NUCLEOTIDE SEQUENCE [LARGE SCALE GENOMIC DNA]</scope>
    <source>
        <strain evidence="10">DSM 22306</strain>
    </source>
</reference>
<dbReference type="Proteomes" id="UP000185999">
    <property type="component" value="Unassembled WGS sequence"/>
</dbReference>
<keyword evidence="5" id="KW-0143">Chaperone</keyword>
<evidence type="ECO:0000313" key="10">
    <source>
        <dbReference type="Proteomes" id="UP000185999"/>
    </source>
</evidence>
<dbReference type="InterPro" id="IPR036869">
    <property type="entry name" value="J_dom_sf"/>
</dbReference>
<comment type="similarity">
    <text evidence="6">Belongs to the TIM14 family.</text>
</comment>
<gene>
    <name evidence="9" type="ORF">SAMN05421760_105235</name>
</gene>
<evidence type="ECO:0000256" key="5">
    <source>
        <dbReference type="ARBA" id="ARBA00023186"/>
    </source>
</evidence>
<dbReference type="PANTHER" id="PTHR12763:SF28">
    <property type="entry name" value="GEO10507P1-RELATED"/>
    <property type="match status" value="1"/>
</dbReference>
<dbReference type="AlphaFoldDB" id="A0A1N7M7D5"/>
<sequence>MSPVVIIILGTLLLAGMLWIRAIPAHRRGFALFKLLILLLVAIIVILTVTGRLPWIGALLAGAILLYKKYSAGFKVAAFVRRMFGNQVGGNQQPGSQKHHQLTRQDALKVLGLEDGCTKEDIIQAHRQLMQKLHPDHGGNSFLAAQVNEARECLLKKSS</sequence>
<organism evidence="9 10">
    <name type="scientific">Neptunomonas antarctica</name>
    <dbReference type="NCBI Taxonomy" id="619304"/>
    <lineage>
        <taxon>Bacteria</taxon>
        <taxon>Pseudomonadati</taxon>
        <taxon>Pseudomonadota</taxon>
        <taxon>Gammaproteobacteria</taxon>
        <taxon>Oceanospirillales</taxon>
        <taxon>Oceanospirillaceae</taxon>
        <taxon>Neptunomonas</taxon>
    </lineage>
</organism>
<evidence type="ECO:0000259" key="8">
    <source>
        <dbReference type="PROSITE" id="PS50076"/>
    </source>
</evidence>
<proteinExistence type="inferred from homology"/>
<evidence type="ECO:0000256" key="7">
    <source>
        <dbReference type="SAM" id="Phobius"/>
    </source>
</evidence>
<feature type="domain" description="J" evidence="8">
    <location>
        <begin position="106"/>
        <end position="159"/>
    </location>
</feature>
<keyword evidence="4 7" id="KW-0472">Membrane</keyword>
<accession>A0A1N7M7D5</accession>
<evidence type="ECO:0000256" key="2">
    <source>
        <dbReference type="ARBA" id="ARBA00022692"/>
    </source>
</evidence>
<dbReference type="Gene3D" id="1.10.287.110">
    <property type="entry name" value="DnaJ domain"/>
    <property type="match status" value="1"/>
</dbReference>
<evidence type="ECO:0000256" key="3">
    <source>
        <dbReference type="ARBA" id="ARBA00022989"/>
    </source>
</evidence>
<keyword evidence="2 7" id="KW-0812">Transmembrane</keyword>
<comment type="subcellular location">
    <subcellularLocation>
        <location evidence="1">Membrane</location>
        <topology evidence="1">Single-pass membrane protein</topology>
    </subcellularLocation>
</comment>
<evidence type="ECO:0000313" key="9">
    <source>
        <dbReference type="EMBL" id="SIS81990.1"/>
    </source>
</evidence>
<feature type="transmembrane region" description="Helical" evidence="7">
    <location>
        <begin position="30"/>
        <end position="49"/>
    </location>
</feature>
<name>A0A1N7M7D5_9GAMM</name>
<dbReference type="CDD" id="cd06257">
    <property type="entry name" value="DnaJ"/>
    <property type="match status" value="1"/>
</dbReference>
<keyword evidence="3 7" id="KW-1133">Transmembrane helix</keyword>
<dbReference type="EMBL" id="FTOE01000005">
    <property type="protein sequence ID" value="SIS81990.1"/>
    <property type="molecule type" value="Genomic_DNA"/>
</dbReference>
<dbReference type="SMART" id="SM00271">
    <property type="entry name" value="DnaJ"/>
    <property type="match status" value="1"/>
</dbReference>
<dbReference type="PROSITE" id="PS50076">
    <property type="entry name" value="DNAJ_2"/>
    <property type="match status" value="1"/>
</dbReference>
<dbReference type="RefSeq" id="WP_054340270.1">
    <property type="nucleotide sequence ID" value="NZ_FTOE01000005.1"/>
</dbReference>
<evidence type="ECO:0000256" key="4">
    <source>
        <dbReference type="ARBA" id="ARBA00023136"/>
    </source>
</evidence>
<protein>
    <recommendedName>
        <fullName evidence="8">J domain-containing protein</fullName>
    </recommendedName>
</protein>
<feature type="transmembrane region" description="Helical" evidence="7">
    <location>
        <begin position="6"/>
        <end position="23"/>
    </location>
</feature>
<keyword evidence="10" id="KW-1185">Reference proteome</keyword>
<dbReference type="InterPro" id="IPR001623">
    <property type="entry name" value="DnaJ_domain"/>
</dbReference>
<dbReference type="OrthoDB" id="9811070at2"/>
<dbReference type="PANTHER" id="PTHR12763">
    <property type="match status" value="1"/>
</dbReference>